<keyword evidence="2" id="KW-1185">Reference proteome</keyword>
<evidence type="ECO:0000313" key="1">
    <source>
        <dbReference type="EMBL" id="MBD3931317.1"/>
    </source>
</evidence>
<protein>
    <submittedName>
        <fullName evidence="1">Uncharacterized protein</fullName>
    </submittedName>
</protein>
<dbReference type="Pfam" id="PF19380">
    <property type="entry name" value="DUF5955"/>
    <property type="match status" value="1"/>
</dbReference>
<dbReference type="InterPro" id="IPR045999">
    <property type="entry name" value="DUF5955"/>
</dbReference>
<comment type="caution">
    <text evidence="1">The sequence shown here is derived from an EMBL/GenBank/DDBJ whole genome shotgun (WGS) entry which is preliminary data.</text>
</comment>
<reference evidence="1" key="1">
    <citation type="submission" date="2020-09" db="EMBL/GenBank/DDBJ databases">
        <title>Secondary metabolite and genome analysis of marine Streptomyces chumphonensis KK1-2T.</title>
        <authorList>
            <person name="Phongsopitanun W."/>
            <person name="Kanchanasin P."/>
            <person name="Pittayakhajonwut P."/>
            <person name="Suwanborirux K."/>
            <person name="Tanasupawat S."/>
        </authorList>
    </citation>
    <scope>NUCLEOTIDE SEQUENCE</scope>
    <source>
        <strain evidence="1">KK1-2</strain>
    </source>
</reference>
<sequence>MVPAADPRKAALLSAVVRVRRALAIHPGWLADREVADEELARLEAVAGAGTVEVAALRHGLLLVVGALGSVSALTEPLRELRGAVALFGEPPERC</sequence>
<organism evidence="1 2">
    <name type="scientific">Streptomyces chumphonensis</name>
    <dbReference type="NCBI Taxonomy" id="1214925"/>
    <lineage>
        <taxon>Bacteria</taxon>
        <taxon>Bacillati</taxon>
        <taxon>Actinomycetota</taxon>
        <taxon>Actinomycetes</taxon>
        <taxon>Kitasatosporales</taxon>
        <taxon>Streptomycetaceae</taxon>
        <taxon>Streptomyces</taxon>
    </lineage>
</organism>
<accession>A0A927EYH1</accession>
<dbReference type="AlphaFoldDB" id="A0A927EYH1"/>
<proteinExistence type="predicted"/>
<evidence type="ECO:0000313" key="2">
    <source>
        <dbReference type="Proteomes" id="UP000632289"/>
    </source>
</evidence>
<gene>
    <name evidence="1" type="ORF">IF129_07045</name>
</gene>
<dbReference type="Proteomes" id="UP000632289">
    <property type="component" value="Unassembled WGS sequence"/>
</dbReference>
<dbReference type="EMBL" id="JACXYU010000002">
    <property type="protein sequence ID" value="MBD3931317.1"/>
    <property type="molecule type" value="Genomic_DNA"/>
</dbReference>
<name>A0A927EYH1_9ACTN</name>